<comment type="caution">
    <text evidence="2">The sequence shown here is derived from an EMBL/GenBank/DDBJ whole genome shotgun (WGS) entry which is preliminary data.</text>
</comment>
<accession>A0AAD2DB91</accession>
<sequence length="342" mass="40201">MFLAKQNFRISLIFIPKRMTMMNKRIKTQCNELETLKDSLLKDKSNKKLKKKWEFKKKVLEDFQYTYNCFEELLNRIEETKEGDSNQSNSSSDEDSSNSLPRLPENRNKSKVEESYIIDLLERYNERASLVIREDRVLDLDLSEREDIKAFININNELSGLIMHDLEVIKLDFINEKQEDNVIFFIKCLFPQVCNELFLRSERLNRIKFVPNLEECAPNVLRKLTLGHYDIGSGDLKSIVNYFHHVDEMHFLECKIDSESVYFSSTLTFKIKKLCFRNTGGESYSGWLNNPKQLKGLLKAIKKSKWNSFTTFEETGSYIPSFEISEMFSKRGLGHIEIIQNT</sequence>
<evidence type="ECO:0000313" key="2">
    <source>
        <dbReference type="EMBL" id="CAI2386121.1"/>
    </source>
</evidence>
<proteinExistence type="predicted"/>
<evidence type="ECO:0000256" key="1">
    <source>
        <dbReference type="SAM" id="MobiDB-lite"/>
    </source>
</evidence>
<dbReference type="AlphaFoldDB" id="A0AAD2DB91"/>
<name>A0AAD2DB91_EUPCR</name>
<protein>
    <submittedName>
        <fullName evidence="2">Uncharacterized protein</fullName>
    </submittedName>
</protein>
<dbReference type="EMBL" id="CAMPGE010028607">
    <property type="protein sequence ID" value="CAI2386121.1"/>
    <property type="molecule type" value="Genomic_DNA"/>
</dbReference>
<evidence type="ECO:0000313" key="3">
    <source>
        <dbReference type="Proteomes" id="UP001295684"/>
    </source>
</evidence>
<gene>
    <name evidence="2" type="ORF">ECRASSUSDP1_LOCUS27724</name>
</gene>
<organism evidence="2 3">
    <name type="scientific">Euplotes crassus</name>
    <dbReference type="NCBI Taxonomy" id="5936"/>
    <lineage>
        <taxon>Eukaryota</taxon>
        <taxon>Sar</taxon>
        <taxon>Alveolata</taxon>
        <taxon>Ciliophora</taxon>
        <taxon>Intramacronucleata</taxon>
        <taxon>Spirotrichea</taxon>
        <taxon>Hypotrichia</taxon>
        <taxon>Euplotida</taxon>
        <taxon>Euplotidae</taxon>
        <taxon>Moneuplotes</taxon>
    </lineage>
</organism>
<feature type="region of interest" description="Disordered" evidence="1">
    <location>
        <begin position="80"/>
        <end position="107"/>
    </location>
</feature>
<reference evidence="2" key="1">
    <citation type="submission" date="2023-07" db="EMBL/GenBank/DDBJ databases">
        <authorList>
            <consortium name="AG Swart"/>
            <person name="Singh M."/>
            <person name="Singh A."/>
            <person name="Seah K."/>
            <person name="Emmerich C."/>
        </authorList>
    </citation>
    <scope>NUCLEOTIDE SEQUENCE</scope>
    <source>
        <strain evidence="2">DP1</strain>
    </source>
</reference>
<keyword evidence="3" id="KW-1185">Reference proteome</keyword>
<dbReference type="Proteomes" id="UP001295684">
    <property type="component" value="Unassembled WGS sequence"/>
</dbReference>